<keyword evidence="2" id="KW-1015">Disulfide bond</keyword>
<dbReference type="PANTHER" id="PTHR37984">
    <property type="entry name" value="PROTEIN CBG26694"/>
    <property type="match status" value="1"/>
</dbReference>
<dbReference type="InterPro" id="IPR043502">
    <property type="entry name" value="DNA/RNA_pol_sf"/>
</dbReference>
<gene>
    <name evidence="5" type="ORF">LSAA_5334</name>
</gene>
<evidence type="ECO:0000256" key="2">
    <source>
        <dbReference type="ARBA" id="ARBA00023157"/>
    </source>
</evidence>
<dbReference type="InterPro" id="IPR000562">
    <property type="entry name" value="FN_type2_dom"/>
</dbReference>
<organism evidence="5 6">
    <name type="scientific">Lepeophtheirus salmonis</name>
    <name type="common">Salmon louse</name>
    <name type="synonym">Caligus salmonis</name>
    <dbReference type="NCBI Taxonomy" id="72036"/>
    <lineage>
        <taxon>Eukaryota</taxon>
        <taxon>Metazoa</taxon>
        <taxon>Ecdysozoa</taxon>
        <taxon>Arthropoda</taxon>
        <taxon>Crustacea</taxon>
        <taxon>Multicrustacea</taxon>
        <taxon>Hexanauplia</taxon>
        <taxon>Copepoda</taxon>
        <taxon>Siphonostomatoida</taxon>
        <taxon>Caligidae</taxon>
        <taxon>Lepeophtheirus</taxon>
    </lineage>
</organism>
<evidence type="ECO:0000313" key="6">
    <source>
        <dbReference type="Proteomes" id="UP000675881"/>
    </source>
</evidence>
<dbReference type="PANTHER" id="PTHR37984:SF5">
    <property type="entry name" value="PROTEIN NYNRIN-LIKE"/>
    <property type="match status" value="1"/>
</dbReference>
<dbReference type="Pfam" id="PF17919">
    <property type="entry name" value="RT_RNaseH_2"/>
    <property type="match status" value="1"/>
</dbReference>
<dbReference type="Pfam" id="PF00040">
    <property type="entry name" value="fn2"/>
    <property type="match status" value="2"/>
</dbReference>
<sequence length="380" mass="41446">MNTFASLLLIAQVASLAYGQGCQTTSGQNCVFPSNFREMALTKCVKADYDKYWCATSNNADGSVDTYGDCNADCPMEVHDPTKECITTGNYQCVFPFEYNGLTYNKCTDADNEEVSEGDKSIDPVLVRPVVEFPTPTTSSQIKPFLDSSSNAWTWRDEAKVSFSKIKKILTNAPILAHHDSTLPLFLSTDASPIGLGAILSHSVNGEDQKPLESYSALNTLSATSSARTFSIKINHRSLQFILNPQKDLPTTAKACLSRCALRLAMFDYNIIHLKGIHNLHSGTLSRGPLVHPEPIINPDATDESMCLAIYSASSSDNELPAAVKEDASLHLVIEAARTGDGSKVTEDSYKKKSNAFSLKNGLLFWGILRTDSKCSICNE</sequence>
<keyword evidence="6" id="KW-1185">Reference proteome</keyword>
<dbReference type="Gene3D" id="2.10.10.10">
    <property type="entry name" value="Fibronectin, type II, collagen-binding"/>
    <property type="match status" value="2"/>
</dbReference>
<keyword evidence="3" id="KW-0511">Multifunctional enzyme</keyword>
<proteinExistence type="predicted"/>
<protein>
    <submittedName>
        <fullName evidence="5">(salmon louse) hypothetical protein</fullName>
    </submittedName>
</protein>
<evidence type="ECO:0000256" key="4">
    <source>
        <dbReference type="PROSITE-ProRule" id="PRU00479"/>
    </source>
</evidence>
<dbReference type="GO" id="GO:0071897">
    <property type="term" value="P:DNA biosynthetic process"/>
    <property type="evidence" value="ECO:0007669"/>
    <property type="project" value="UniProtKB-ARBA"/>
</dbReference>
<dbReference type="InterPro" id="IPR036943">
    <property type="entry name" value="FN_type2_sf"/>
</dbReference>
<dbReference type="InterPro" id="IPR013806">
    <property type="entry name" value="Kringle-like"/>
</dbReference>
<dbReference type="SMART" id="SM00059">
    <property type="entry name" value="FN2"/>
    <property type="match status" value="1"/>
</dbReference>
<reference evidence="5" key="1">
    <citation type="submission" date="2021-02" db="EMBL/GenBank/DDBJ databases">
        <authorList>
            <person name="Bekaert M."/>
        </authorList>
    </citation>
    <scope>NUCLEOTIDE SEQUENCE</scope>
    <source>
        <strain evidence="5">IoA-00</strain>
    </source>
</reference>
<dbReference type="GO" id="GO:0003824">
    <property type="term" value="F:catalytic activity"/>
    <property type="evidence" value="ECO:0007669"/>
    <property type="project" value="UniProtKB-KW"/>
</dbReference>
<dbReference type="EMBL" id="HG994593">
    <property type="protein sequence ID" value="CAF2845249.1"/>
    <property type="molecule type" value="Genomic_DNA"/>
</dbReference>
<evidence type="ECO:0000256" key="3">
    <source>
        <dbReference type="ARBA" id="ARBA00023268"/>
    </source>
</evidence>
<evidence type="ECO:0000256" key="1">
    <source>
        <dbReference type="ARBA" id="ARBA00022737"/>
    </source>
</evidence>
<dbReference type="SUPFAM" id="SSF56672">
    <property type="entry name" value="DNA/RNA polymerases"/>
    <property type="match status" value="1"/>
</dbReference>
<dbReference type="InterPro" id="IPR050951">
    <property type="entry name" value="Retrovirus_Pol_polyprotein"/>
</dbReference>
<dbReference type="OrthoDB" id="6380665at2759"/>
<dbReference type="InterPro" id="IPR041577">
    <property type="entry name" value="RT_RNaseH_2"/>
</dbReference>
<comment type="caution">
    <text evidence="4">Lacks conserved residue(s) required for the propagation of feature annotation.</text>
</comment>
<evidence type="ECO:0000313" key="5">
    <source>
        <dbReference type="EMBL" id="CAF2845249.1"/>
    </source>
</evidence>
<name>A0A7R8CNW9_LEPSM</name>
<dbReference type="PROSITE" id="PS51092">
    <property type="entry name" value="FN2_2"/>
    <property type="match status" value="1"/>
</dbReference>
<dbReference type="SUPFAM" id="SSF57440">
    <property type="entry name" value="Kringle-like"/>
    <property type="match status" value="2"/>
</dbReference>
<dbReference type="Proteomes" id="UP000675881">
    <property type="component" value="Chromosome 14"/>
</dbReference>
<accession>A0A7R8CNW9</accession>
<keyword evidence="1" id="KW-0677">Repeat</keyword>
<dbReference type="AlphaFoldDB" id="A0A7R8CNW9"/>